<dbReference type="Gene3D" id="3.40.366.10">
    <property type="entry name" value="Malonyl-Coenzyme A Acyl Carrier Protein, domain 2"/>
    <property type="match status" value="1"/>
</dbReference>
<dbReference type="SMART" id="SM00826">
    <property type="entry name" value="PKS_DH"/>
    <property type="match status" value="1"/>
</dbReference>
<evidence type="ECO:0000256" key="1">
    <source>
        <dbReference type="ARBA" id="ARBA00022450"/>
    </source>
</evidence>
<dbReference type="InterPro" id="IPR001227">
    <property type="entry name" value="Ac_transferase_dom_sf"/>
</dbReference>
<dbReference type="Pfam" id="PF08659">
    <property type="entry name" value="KR"/>
    <property type="match status" value="1"/>
</dbReference>
<evidence type="ECO:0000259" key="7">
    <source>
        <dbReference type="PROSITE" id="PS50075"/>
    </source>
</evidence>
<dbReference type="InterPro" id="IPR009081">
    <property type="entry name" value="PP-bd_ACP"/>
</dbReference>
<dbReference type="InterPro" id="IPR016036">
    <property type="entry name" value="Malonyl_transacylase_ACP-bd"/>
</dbReference>
<dbReference type="InterPro" id="IPR014043">
    <property type="entry name" value="Acyl_transferase_dom"/>
</dbReference>
<dbReference type="SMART" id="SM00823">
    <property type="entry name" value="PKS_PP"/>
    <property type="match status" value="1"/>
</dbReference>
<dbReference type="CDD" id="cd08956">
    <property type="entry name" value="KR_3_FAS_SDR_x"/>
    <property type="match status" value="1"/>
</dbReference>
<dbReference type="InterPro" id="IPR049551">
    <property type="entry name" value="PKS_DH_C"/>
</dbReference>
<dbReference type="Pfam" id="PF22953">
    <property type="entry name" value="SpnB_Rossmann"/>
    <property type="match status" value="1"/>
</dbReference>
<dbReference type="InterPro" id="IPR020841">
    <property type="entry name" value="PKS_Beta-ketoAc_synthase_dom"/>
</dbReference>
<sequence length="1224" mass="128132">GHSIGEVAAAHVAGVLSLDDACTLVRARAGLMEALPSGGAMVAIAATEAEVLPLLGEGVSVAAVNRADSVVVAGDEAAVLEIAARFGDRRTSRLRVSHAFHSPLMEPMLDEFARALENLSFREPLMPLVSNVTGALVTDEVCSPQYWVRHVREAVRFADGLRALSDAGASAFLELGPDGVLTGLVEDSLAVPALRKDRDEESTVLVAMGQLYAGGVEVDWRRIVPAGRFADLPTYAFDHEWFWPRGVSAAGDVAAAGLGSPRHPLLGAAVSVAGTGEVVLTGRVSLPAHPWLADHVVFGQVLVPATALAELAVRAGDEAGCGRIDELTMVAPLVLTDRAAVQVQVWVGVLEDDGSRVVRVHSRPDDGGDDDWVLHASGVLTSGVPVADSRFAAAWPPGGAEQVELTGCYEGLADAGFGYGPAFRGLRRAWRGSGGEYFAEVVLPDDRRDEAAAFGVHPALLDAALHVLMLEGGDEEPPGLPFSWQGLSLHASGAAGLRVRLTRSDTGQVSLTAADETGAPVLSVDSLTVRPVTADQFAAGTDALFEVEWVTPTAGEPVVPVAVLGTGLALDVEVCEDLADVPDGVVVVPVRCDPDDVREAAHQAASQVLELVQEWLGENRSEDSRLVFVTRGGLAAAAVRGLLRSAMSEHPGRFGLVELESGTVDAGLLFQALGSGESELVVRDRRLLTPRLARVAASPRHDRDWNPDGTVLVTGGVGGLGAVVARHLVAERGVRHVVLAGRRGMETPGAGALVEELSRLGASVHVVACDVSDRDAVAALLAGVPDAHPLTAVVHAAAVLDDGVVESLTPERVSAVLRAKADAAWHLHELTAGLDLRGFVLFSSVAGVLGAAGQANYAAANAFVDELARYRRGLGLPAASLAWGPWESGTGMTTGLSAVDIERMSRSGMPPLSVERGLALFDAALAVDQPVVVPAQFDLRALRSQGDVPGILRGLVRVPARRSVAGTGELARLLSGVSADERRPAVVELVRAQVASVLGHSDTADIDVTKAFQELGFDSLMSVELRNRLASVSGMRLPASLVFDYPSVDALADFLIEEVEGRQNVDLAPSARAVTGDPIVIVGMACRYPGGVASPEDLWRLVAEGRDAITGFPRNRGWDLDGLYDPDPDRPGTSYTRSGGFLHDAGEFDPGFFGMSPREALATDSQQRLLLEVSWEAVERAGIDPVSLRGSQTGVFAGVMYNDYGAVLAGGDFEGHQGSGTSPS</sequence>
<dbReference type="PANTHER" id="PTHR43775">
    <property type="entry name" value="FATTY ACID SYNTHASE"/>
    <property type="match status" value="1"/>
</dbReference>
<dbReference type="Gene3D" id="1.10.1200.10">
    <property type="entry name" value="ACP-like"/>
    <property type="match status" value="1"/>
</dbReference>
<dbReference type="Pfam" id="PF14765">
    <property type="entry name" value="PS-DH"/>
    <property type="match status" value="1"/>
</dbReference>
<dbReference type="Pfam" id="PF00109">
    <property type="entry name" value="ketoacyl-synt"/>
    <property type="match status" value="1"/>
</dbReference>
<dbReference type="SUPFAM" id="SSF52151">
    <property type="entry name" value="FabD/lysophospholipase-like"/>
    <property type="match status" value="1"/>
</dbReference>
<keyword evidence="5" id="KW-0012">Acyltransferase</keyword>
<dbReference type="SMART" id="SM00827">
    <property type="entry name" value="PKS_AT"/>
    <property type="match status" value="1"/>
</dbReference>
<feature type="region of interest" description="C-terminal hotdog fold" evidence="6">
    <location>
        <begin position="400"/>
        <end position="538"/>
    </location>
</feature>
<dbReference type="InterPro" id="IPR006162">
    <property type="entry name" value="Ppantetheine_attach_site"/>
</dbReference>
<feature type="non-terminal residue" evidence="10">
    <location>
        <position position="1224"/>
    </location>
</feature>
<keyword evidence="1" id="KW-0596">Phosphopantetheine</keyword>
<dbReference type="AlphaFoldDB" id="A0A1H9X625"/>
<dbReference type="GO" id="GO:0004312">
    <property type="term" value="F:fatty acid synthase activity"/>
    <property type="evidence" value="ECO:0007669"/>
    <property type="project" value="TreeGrafter"/>
</dbReference>
<dbReference type="Gene3D" id="3.40.47.10">
    <property type="match status" value="1"/>
</dbReference>
<evidence type="ECO:0000256" key="4">
    <source>
        <dbReference type="ARBA" id="ARBA00022737"/>
    </source>
</evidence>
<dbReference type="SUPFAM" id="SSF55048">
    <property type="entry name" value="Probable ACP-binding domain of malonyl-CoA ACP transacylase"/>
    <property type="match status" value="1"/>
</dbReference>
<dbReference type="SMART" id="SM00825">
    <property type="entry name" value="PKS_KS"/>
    <property type="match status" value="1"/>
</dbReference>
<feature type="domain" description="PKS/mFAS DH" evidence="9">
    <location>
        <begin position="263"/>
        <end position="538"/>
    </location>
</feature>
<dbReference type="STRING" id="65499.SAMN04488000_12831"/>
<dbReference type="RefSeq" id="WP_177230207.1">
    <property type="nucleotide sequence ID" value="NZ_FOFV01000028.1"/>
</dbReference>
<dbReference type="InterPro" id="IPR036291">
    <property type="entry name" value="NAD(P)-bd_dom_sf"/>
</dbReference>
<gene>
    <name evidence="10" type="ORF">SAMN04488000_12831</name>
</gene>
<dbReference type="PROSITE" id="PS00012">
    <property type="entry name" value="PHOSPHOPANTETHEINE"/>
    <property type="match status" value="1"/>
</dbReference>
<dbReference type="InterPro" id="IPR049552">
    <property type="entry name" value="PKS_DH_N"/>
</dbReference>
<feature type="non-terminal residue" evidence="10">
    <location>
        <position position="1"/>
    </location>
</feature>
<feature type="region of interest" description="N-terminal hotdog fold" evidence="6">
    <location>
        <begin position="263"/>
        <end position="387"/>
    </location>
</feature>
<dbReference type="InterPro" id="IPR050091">
    <property type="entry name" value="PKS_NRPS_Biosynth_Enz"/>
</dbReference>
<proteinExistence type="predicted"/>
<dbReference type="Gene3D" id="3.40.50.720">
    <property type="entry name" value="NAD(P)-binding Rossmann-like Domain"/>
    <property type="match status" value="1"/>
</dbReference>
<dbReference type="Pfam" id="PF00698">
    <property type="entry name" value="Acyl_transf_1"/>
    <property type="match status" value="1"/>
</dbReference>
<evidence type="ECO:0000259" key="8">
    <source>
        <dbReference type="PROSITE" id="PS52004"/>
    </source>
</evidence>
<dbReference type="InterPro" id="IPR014030">
    <property type="entry name" value="Ketoacyl_synth_N"/>
</dbReference>
<evidence type="ECO:0000313" key="11">
    <source>
        <dbReference type="Proteomes" id="UP000199503"/>
    </source>
</evidence>
<dbReference type="EMBL" id="FOFV01000028">
    <property type="protein sequence ID" value="SES41636.1"/>
    <property type="molecule type" value="Genomic_DNA"/>
</dbReference>
<evidence type="ECO:0000256" key="6">
    <source>
        <dbReference type="PROSITE-ProRule" id="PRU01363"/>
    </source>
</evidence>
<evidence type="ECO:0000259" key="9">
    <source>
        <dbReference type="PROSITE" id="PS52019"/>
    </source>
</evidence>
<dbReference type="InterPro" id="IPR049900">
    <property type="entry name" value="PKS_mFAS_DH"/>
</dbReference>
<dbReference type="InterPro" id="IPR042104">
    <property type="entry name" value="PKS_dehydratase_sf"/>
</dbReference>
<dbReference type="InterPro" id="IPR036736">
    <property type="entry name" value="ACP-like_sf"/>
</dbReference>
<evidence type="ECO:0000256" key="3">
    <source>
        <dbReference type="ARBA" id="ARBA00022679"/>
    </source>
</evidence>
<dbReference type="PROSITE" id="PS52004">
    <property type="entry name" value="KS3_2"/>
    <property type="match status" value="1"/>
</dbReference>
<feature type="domain" description="Ketosynthase family 3 (KS3)" evidence="8">
    <location>
        <begin position="1076"/>
        <end position="1224"/>
    </location>
</feature>
<dbReference type="PANTHER" id="PTHR43775:SF51">
    <property type="entry name" value="INACTIVE PHENOLPHTHIOCEROL SYNTHESIS POLYKETIDE SYNTHASE TYPE I PKS1-RELATED"/>
    <property type="match status" value="1"/>
</dbReference>
<dbReference type="CDD" id="cd00833">
    <property type="entry name" value="PKS"/>
    <property type="match status" value="1"/>
</dbReference>
<feature type="active site" description="Proton donor; for dehydratase activity" evidence="6">
    <location>
        <position position="462"/>
    </location>
</feature>
<dbReference type="InterPro" id="IPR016035">
    <property type="entry name" value="Acyl_Trfase/lysoPLipase"/>
</dbReference>
<dbReference type="Pfam" id="PF21089">
    <property type="entry name" value="PKS_DH_N"/>
    <property type="match status" value="1"/>
</dbReference>
<dbReference type="SUPFAM" id="SSF51735">
    <property type="entry name" value="NAD(P)-binding Rossmann-fold domains"/>
    <property type="match status" value="2"/>
</dbReference>
<dbReference type="FunFam" id="1.10.1200.10:FF:000007">
    <property type="entry name" value="Probable polyketide synthase pks17"/>
    <property type="match status" value="1"/>
</dbReference>
<dbReference type="InterPro" id="IPR055123">
    <property type="entry name" value="SpnB-like_Rossmann"/>
</dbReference>
<dbReference type="SMART" id="SM01294">
    <property type="entry name" value="PKS_PP_betabranch"/>
    <property type="match status" value="1"/>
</dbReference>
<keyword evidence="11" id="KW-1185">Reference proteome</keyword>
<dbReference type="InterPro" id="IPR016039">
    <property type="entry name" value="Thiolase-like"/>
</dbReference>
<keyword evidence="2" id="KW-0597">Phosphoprotein</keyword>
<evidence type="ECO:0000256" key="5">
    <source>
        <dbReference type="ARBA" id="ARBA00023315"/>
    </source>
</evidence>
<dbReference type="Proteomes" id="UP000199503">
    <property type="component" value="Unassembled WGS sequence"/>
</dbReference>
<dbReference type="GO" id="GO:0031177">
    <property type="term" value="F:phosphopantetheine binding"/>
    <property type="evidence" value="ECO:0007669"/>
    <property type="project" value="InterPro"/>
</dbReference>
<dbReference type="SMART" id="SM00822">
    <property type="entry name" value="PKS_KR"/>
    <property type="match status" value="1"/>
</dbReference>
<keyword evidence="4" id="KW-0677">Repeat</keyword>
<dbReference type="InterPro" id="IPR057326">
    <property type="entry name" value="KR_dom"/>
</dbReference>
<name>A0A1H9X625_9PSEU</name>
<dbReference type="PROSITE" id="PS50075">
    <property type="entry name" value="CARRIER"/>
    <property type="match status" value="1"/>
</dbReference>
<organism evidence="10 11">
    <name type="scientific">Lentzea albida</name>
    <dbReference type="NCBI Taxonomy" id="65499"/>
    <lineage>
        <taxon>Bacteria</taxon>
        <taxon>Bacillati</taxon>
        <taxon>Actinomycetota</taxon>
        <taxon>Actinomycetes</taxon>
        <taxon>Pseudonocardiales</taxon>
        <taxon>Pseudonocardiaceae</taxon>
        <taxon>Lentzea</taxon>
    </lineage>
</organism>
<dbReference type="InterPro" id="IPR013968">
    <property type="entry name" value="PKS_KR"/>
</dbReference>
<protein>
    <submittedName>
        <fullName evidence="10">Phosphopantetheine attachment site</fullName>
    </submittedName>
</protein>
<keyword evidence="3" id="KW-0808">Transferase</keyword>
<accession>A0A1H9X625</accession>
<dbReference type="SUPFAM" id="SSF47336">
    <property type="entry name" value="ACP-like"/>
    <property type="match status" value="1"/>
</dbReference>
<feature type="domain" description="Carrier" evidence="7">
    <location>
        <begin position="984"/>
        <end position="1059"/>
    </location>
</feature>
<dbReference type="SUPFAM" id="SSF53901">
    <property type="entry name" value="Thiolase-like"/>
    <property type="match status" value="1"/>
</dbReference>
<evidence type="ECO:0000256" key="2">
    <source>
        <dbReference type="ARBA" id="ARBA00022553"/>
    </source>
</evidence>
<dbReference type="InterPro" id="IPR020806">
    <property type="entry name" value="PKS_PP-bd"/>
</dbReference>
<dbReference type="GO" id="GO:0006633">
    <property type="term" value="P:fatty acid biosynthetic process"/>
    <property type="evidence" value="ECO:0007669"/>
    <property type="project" value="TreeGrafter"/>
</dbReference>
<dbReference type="Pfam" id="PF00550">
    <property type="entry name" value="PP-binding"/>
    <property type="match status" value="1"/>
</dbReference>
<reference evidence="11" key="1">
    <citation type="submission" date="2016-10" db="EMBL/GenBank/DDBJ databases">
        <authorList>
            <person name="Varghese N."/>
            <person name="Submissions S."/>
        </authorList>
    </citation>
    <scope>NUCLEOTIDE SEQUENCE [LARGE SCALE GENOMIC DNA]</scope>
    <source>
        <strain evidence="11">DSM 44437</strain>
    </source>
</reference>
<feature type="active site" description="Proton acceptor; for dehydratase activity" evidence="6">
    <location>
        <position position="295"/>
    </location>
</feature>
<dbReference type="PROSITE" id="PS52019">
    <property type="entry name" value="PKS_MFAS_DH"/>
    <property type="match status" value="1"/>
</dbReference>
<dbReference type="Gene3D" id="3.10.129.110">
    <property type="entry name" value="Polyketide synthase dehydratase"/>
    <property type="match status" value="1"/>
</dbReference>
<evidence type="ECO:0000313" key="10">
    <source>
        <dbReference type="EMBL" id="SES41636.1"/>
    </source>
</evidence>
<dbReference type="InterPro" id="IPR020807">
    <property type="entry name" value="PKS_DH"/>
</dbReference>